<dbReference type="Proteomes" id="UP000836387">
    <property type="component" value="Unassembled WGS sequence"/>
</dbReference>
<dbReference type="EMBL" id="CADEHS020000055">
    <property type="protein sequence ID" value="CAG9949196.1"/>
    <property type="molecule type" value="Genomic_DNA"/>
</dbReference>
<comment type="caution">
    <text evidence="1">The sequence shown here is derived from an EMBL/GenBank/DDBJ whole genome shotgun (WGS) entry which is preliminary data.</text>
</comment>
<reference evidence="1" key="2">
    <citation type="submission" date="2021-10" db="EMBL/GenBank/DDBJ databases">
        <authorList>
            <person name="Piombo E."/>
        </authorList>
    </citation>
    <scope>NUCLEOTIDE SEQUENCE</scope>
</reference>
<evidence type="ECO:0000313" key="1">
    <source>
        <dbReference type="EMBL" id="CAG9949196.1"/>
    </source>
</evidence>
<proteinExistence type="predicted"/>
<gene>
    <name evidence="1" type="ORF">CRV2_00014501</name>
</gene>
<organism evidence="1 2">
    <name type="scientific">Clonostachys rosea f. rosea IK726</name>
    <dbReference type="NCBI Taxonomy" id="1349383"/>
    <lineage>
        <taxon>Eukaryota</taxon>
        <taxon>Fungi</taxon>
        <taxon>Dikarya</taxon>
        <taxon>Ascomycota</taxon>
        <taxon>Pezizomycotina</taxon>
        <taxon>Sordariomycetes</taxon>
        <taxon>Hypocreomycetidae</taxon>
        <taxon>Hypocreales</taxon>
        <taxon>Bionectriaceae</taxon>
        <taxon>Clonostachys</taxon>
    </lineage>
</organism>
<reference evidence="1" key="1">
    <citation type="submission" date="2020-04" db="EMBL/GenBank/DDBJ databases">
        <authorList>
            <person name="Broberg M."/>
        </authorList>
    </citation>
    <scope>NUCLEOTIDE SEQUENCE</scope>
</reference>
<keyword evidence="2" id="KW-1185">Reference proteome</keyword>
<protein>
    <submittedName>
        <fullName evidence="1">Uncharacterized protein</fullName>
    </submittedName>
</protein>
<sequence>MVQSLLPKGQWHRDRRGDSGHGREREKEFIRFGVNSLDDSVIGQAVAMLRFVKGGAEKGGNGFFVNIPGQDKAVIFTAAHNLIDVDGTRTTKFRAWWQGADRWAQIEEKDTHISSVYSKTPTKDSAIDDFGIILVDRNSTPPPPTTAFGFALRLGEEDRIDGLCNVSSYLVSAQQGDKPTRSTGNFINPLLKEHQLEYLVPTEAGVSGSVVWVGYNGSPVAVAVHNYGPKRKSPKYGSLGSRINLKMMREILEWTGVYHRATKILAQPLGKKQAAPPHPLTLIWSDDDKIFRVHVQDDADPSDKPDESVFEALPVFSSAMLQGKEPRVEFGFAQPDHRTADKPGAVRWVSWNTEWGSAGMSSSLGRARPARLEKKGTSSTISLNYQGNVLDIVFRTDREVVDEWELKFPGSDFSGVAYQTRGTQDFQMLNIKDPNESIMLKAEWTIQSWDGFKRVKVQSRSLSSFRYLPIALEVISFSFTMRVSSISLIAALAGSSAALYLKSTPDGTLEASSRPIKRQNESGWNPPSNIAAPLKEVWDHVSSTYNGGNIFGFKNYGWDQIMANNGQINYCVRWESTQTVSEALRTQIEAKAQEAYDDWFTWVYGYNGFPFSNIKVKVVGWAVSDKSLLQGSTEGIQVYTDKDSEGIPQCAPACGRFFHQDGDYSGCSAGADNHYDQSLWISEDFGGGAGGDWGQRIQKSIFDREIQARPMTYMQHEMGHSFGMDDFYDWKPTGAGAFIMDEGLEIVDFDGWMFRNFWYELKQNRGW</sequence>
<name>A0ACA9U7A5_BIOOC</name>
<evidence type="ECO:0000313" key="2">
    <source>
        <dbReference type="Proteomes" id="UP000836387"/>
    </source>
</evidence>
<accession>A0ACA9U7A5</accession>